<dbReference type="GO" id="GO:0015627">
    <property type="term" value="C:type II protein secretion system complex"/>
    <property type="evidence" value="ECO:0007669"/>
    <property type="project" value="TreeGrafter"/>
</dbReference>
<dbReference type="InterPro" id="IPR051675">
    <property type="entry name" value="Endo/Exo/Phosphatase_dom_1"/>
</dbReference>
<dbReference type="KEGG" id="wna:KA717_10060"/>
<dbReference type="AlphaFoldDB" id="A0A977Q0R1"/>
<dbReference type="SUPFAM" id="SSF47781">
    <property type="entry name" value="RuvA domain 2-like"/>
    <property type="match status" value="1"/>
</dbReference>
<dbReference type="GO" id="GO:0015628">
    <property type="term" value="P:protein secretion by the type II secretion system"/>
    <property type="evidence" value="ECO:0007669"/>
    <property type="project" value="TreeGrafter"/>
</dbReference>
<gene>
    <name evidence="1" type="ORF">KA717_10060</name>
</gene>
<dbReference type="PANTHER" id="PTHR21180">
    <property type="entry name" value="ENDONUCLEASE/EXONUCLEASE/PHOSPHATASE FAMILY DOMAIN-CONTAINING PROTEIN 1"/>
    <property type="match status" value="1"/>
</dbReference>
<reference evidence="1" key="1">
    <citation type="submission" date="2021-04" db="EMBL/GenBank/DDBJ databases">
        <title>Genome sequence of Woronichinia naegeliana from Washington state freshwater lake bloom.</title>
        <authorList>
            <person name="Dreher T.W."/>
        </authorList>
    </citation>
    <scope>NUCLEOTIDE SEQUENCE</scope>
    <source>
        <strain evidence="1">WA131</strain>
    </source>
</reference>
<name>A0A977Q0R1_9CYAN</name>
<evidence type="ECO:0000313" key="1">
    <source>
        <dbReference type="EMBL" id="UXE64615.1"/>
    </source>
</evidence>
<dbReference type="Gene3D" id="1.10.150.280">
    <property type="entry name" value="AF1531-like domain"/>
    <property type="match status" value="1"/>
</dbReference>
<sequence>MINLRRQSLKRRILNDPFYRFQSLEEVAIAVELGIKIEVNQAKVDEWLRLPGISIHQARNLVELNGMGMQFCSVADLAAALNIPLQRLQPLTGILSFSFYDPESLLAPQRLNINQATLEQLIKIPFIDLGLAEGLLLERERHGQFQNLVDFQRRLGLPMETTVQLMHYLQF</sequence>
<dbReference type="SUPFAM" id="SSF81585">
    <property type="entry name" value="PsbU/PolX domain-like"/>
    <property type="match status" value="1"/>
</dbReference>
<dbReference type="InterPro" id="IPR010994">
    <property type="entry name" value="RuvA_2-like"/>
</dbReference>
<dbReference type="Gene3D" id="1.10.150.320">
    <property type="entry name" value="Photosystem II 12 kDa extrinsic protein"/>
    <property type="match status" value="1"/>
</dbReference>
<dbReference type="Pfam" id="PF12836">
    <property type="entry name" value="HHH_3"/>
    <property type="match status" value="1"/>
</dbReference>
<dbReference type="Proteomes" id="UP001065613">
    <property type="component" value="Chromosome"/>
</dbReference>
<protein>
    <submittedName>
        <fullName evidence="1">ComEA family DNA-binding protein</fullName>
    </submittedName>
</protein>
<dbReference type="GO" id="GO:0003677">
    <property type="term" value="F:DNA binding"/>
    <property type="evidence" value="ECO:0007669"/>
    <property type="project" value="UniProtKB-KW"/>
</dbReference>
<dbReference type="EMBL" id="CP073041">
    <property type="protein sequence ID" value="UXE64615.1"/>
    <property type="molecule type" value="Genomic_DNA"/>
</dbReference>
<accession>A0A977Q0R1</accession>
<keyword evidence="1" id="KW-0238">DNA-binding</keyword>
<dbReference type="PANTHER" id="PTHR21180:SF32">
    <property type="entry name" value="ENDONUCLEASE_EXONUCLEASE_PHOSPHATASE FAMILY DOMAIN-CONTAINING PROTEIN 1"/>
    <property type="match status" value="1"/>
</dbReference>
<organism evidence="1">
    <name type="scientific">Woronichinia naegeliana WA131</name>
    <dbReference type="NCBI Taxonomy" id="2824559"/>
    <lineage>
        <taxon>Bacteria</taxon>
        <taxon>Bacillati</taxon>
        <taxon>Cyanobacteriota</taxon>
        <taxon>Cyanophyceae</taxon>
        <taxon>Synechococcales</taxon>
        <taxon>Coelosphaeriaceae</taxon>
        <taxon>Woronichinia</taxon>
    </lineage>
</organism>
<proteinExistence type="predicted"/>